<evidence type="ECO:0000256" key="2">
    <source>
        <dbReference type="ARBA" id="ARBA00023125"/>
    </source>
</evidence>
<dbReference type="InterPro" id="IPR018490">
    <property type="entry name" value="cNMP-bd_dom_sf"/>
</dbReference>
<dbReference type="Pfam" id="PF13545">
    <property type="entry name" value="HTH_Crp_2"/>
    <property type="match status" value="1"/>
</dbReference>
<organism evidence="6 7">
    <name type="scientific">Devosia pacifica</name>
    <dbReference type="NCBI Taxonomy" id="1335967"/>
    <lineage>
        <taxon>Bacteria</taxon>
        <taxon>Pseudomonadati</taxon>
        <taxon>Pseudomonadota</taxon>
        <taxon>Alphaproteobacteria</taxon>
        <taxon>Hyphomicrobiales</taxon>
        <taxon>Devosiaceae</taxon>
        <taxon>Devosia</taxon>
    </lineage>
</organism>
<dbReference type="InterPro" id="IPR036390">
    <property type="entry name" value="WH_DNA-bd_sf"/>
</dbReference>
<keyword evidence="7" id="KW-1185">Reference proteome</keyword>
<dbReference type="InterPro" id="IPR014710">
    <property type="entry name" value="RmlC-like_jellyroll"/>
</dbReference>
<dbReference type="AlphaFoldDB" id="A0A918SDS0"/>
<accession>A0A918SDS0</accession>
<sequence>MDEMTGNHLVDLLSSDDQDALVGRAHRVQLRQGAVLEEPGQGVRAVYFPVSGLLSIIADLPRGRDIEIGVIGYEGMTGSGLALGDDQAPFATIVQSPGDALVIERAEYLAVAEQRPRVANLARLFARAFSIQIASTALANGRAKLEDRLARWLLMAQDRLDSDRVRMTHEFFAVMLGVRRAGVTEALHLLEGKHLIYSRRGEVIIRDREGLIDLADGSYGFPEQEYQRLLGAPDRGR</sequence>
<dbReference type="SUPFAM" id="SSF51206">
    <property type="entry name" value="cAMP-binding domain-like"/>
    <property type="match status" value="1"/>
</dbReference>
<dbReference type="EMBL" id="BMZE01000004">
    <property type="protein sequence ID" value="GHA37064.1"/>
    <property type="molecule type" value="Genomic_DNA"/>
</dbReference>
<evidence type="ECO:0000259" key="4">
    <source>
        <dbReference type="Pfam" id="PF00027"/>
    </source>
</evidence>
<dbReference type="InterPro" id="IPR000595">
    <property type="entry name" value="cNMP-bd_dom"/>
</dbReference>
<evidence type="ECO:0000313" key="7">
    <source>
        <dbReference type="Proteomes" id="UP000646579"/>
    </source>
</evidence>
<dbReference type="Gene3D" id="2.60.120.10">
    <property type="entry name" value="Jelly Rolls"/>
    <property type="match status" value="1"/>
</dbReference>
<keyword evidence="2" id="KW-0238">DNA-binding</keyword>
<dbReference type="PANTHER" id="PTHR24567:SF74">
    <property type="entry name" value="HTH-TYPE TRANSCRIPTIONAL REGULATOR ARCR"/>
    <property type="match status" value="1"/>
</dbReference>
<reference evidence="6" key="1">
    <citation type="journal article" date="2014" name="Int. J. Syst. Evol. Microbiol.">
        <title>Complete genome sequence of Corynebacterium casei LMG S-19264T (=DSM 44701T), isolated from a smear-ripened cheese.</title>
        <authorList>
            <consortium name="US DOE Joint Genome Institute (JGI-PGF)"/>
            <person name="Walter F."/>
            <person name="Albersmeier A."/>
            <person name="Kalinowski J."/>
            <person name="Ruckert C."/>
        </authorList>
    </citation>
    <scope>NUCLEOTIDE SEQUENCE</scope>
    <source>
        <strain evidence="6">KCTC 32437</strain>
    </source>
</reference>
<proteinExistence type="predicted"/>
<evidence type="ECO:0000256" key="3">
    <source>
        <dbReference type="ARBA" id="ARBA00023163"/>
    </source>
</evidence>
<feature type="domain" description="Cyclic nucleotide-binding" evidence="4">
    <location>
        <begin position="28"/>
        <end position="114"/>
    </location>
</feature>
<gene>
    <name evidence="6" type="ORF">GCM10007989_36530</name>
</gene>
<keyword evidence="1" id="KW-0805">Transcription regulation</keyword>
<dbReference type="Gene3D" id="1.10.10.10">
    <property type="entry name" value="Winged helix-like DNA-binding domain superfamily/Winged helix DNA-binding domain"/>
    <property type="match status" value="1"/>
</dbReference>
<dbReference type="InterPro" id="IPR036388">
    <property type="entry name" value="WH-like_DNA-bd_sf"/>
</dbReference>
<dbReference type="InterPro" id="IPR012318">
    <property type="entry name" value="HTH_CRP"/>
</dbReference>
<dbReference type="CDD" id="cd00038">
    <property type="entry name" value="CAP_ED"/>
    <property type="match status" value="1"/>
</dbReference>
<evidence type="ECO:0000256" key="1">
    <source>
        <dbReference type="ARBA" id="ARBA00023015"/>
    </source>
</evidence>
<name>A0A918SDS0_9HYPH</name>
<dbReference type="PANTHER" id="PTHR24567">
    <property type="entry name" value="CRP FAMILY TRANSCRIPTIONAL REGULATORY PROTEIN"/>
    <property type="match status" value="1"/>
</dbReference>
<dbReference type="GO" id="GO:0003700">
    <property type="term" value="F:DNA-binding transcription factor activity"/>
    <property type="evidence" value="ECO:0007669"/>
    <property type="project" value="TreeGrafter"/>
</dbReference>
<dbReference type="GO" id="GO:0003677">
    <property type="term" value="F:DNA binding"/>
    <property type="evidence" value="ECO:0007669"/>
    <property type="project" value="UniProtKB-KW"/>
</dbReference>
<reference evidence="6" key="2">
    <citation type="submission" date="2020-09" db="EMBL/GenBank/DDBJ databases">
        <authorList>
            <person name="Sun Q."/>
            <person name="Kim S."/>
        </authorList>
    </citation>
    <scope>NUCLEOTIDE SEQUENCE</scope>
    <source>
        <strain evidence="6">KCTC 32437</strain>
    </source>
</reference>
<feature type="domain" description="HTH crp-type" evidence="5">
    <location>
        <begin position="148"/>
        <end position="213"/>
    </location>
</feature>
<keyword evidence="3" id="KW-0804">Transcription</keyword>
<evidence type="ECO:0000313" key="6">
    <source>
        <dbReference type="EMBL" id="GHA37064.1"/>
    </source>
</evidence>
<dbReference type="SUPFAM" id="SSF46785">
    <property type="entry name" value="Winged helix' DNA-binding domain"/>
    <property type="match status" value="1"/>
</dbReference>
<dbReference type="Proteomes" id="UP000646579">
    <property type="component" value="Unassembled WGS sequence"/>
</dbReference>
<protein>
    <submittedName>
        <fullName evidence="6">Cyclic nucleotide-binding protein</fullName>
    </submittedName>
</protein>
<dbReference type="Pfam" id="PF00027">
    <property type="entry name" value="cNMP_binding"/>
    <property type="match status" value="1"/>
</dbReference>
<comment type="caution">
    <text evidence="6">The sequence shown here is derived from an EMBL/GenBank/DDBJ whole genome shotgun (WGS) entry which is preliminary data.</text>
</comment>
<dbReference type="GO" id="GO:0005829">
    <property type="term" value="C:cytosol"/>
    <property type="evidence" value="ECO:0007669"/>
    <property type="project" value="TreeGrafter"/>
</dbReference>
<evidence type="ECO:0000259" key="5">
    <source>
        <dbReference type="Pfam" id="PF13545"/>
    </source>
</evidence>
<dbReference type="InterPro" id="IPR050397">
    <property type="entry name" value="Env_Response_Regulators"/>
</dbReference>